<accession>A0A0D2HIC9</accession>
<dbReference type="PIRSF" id="PIRSF000137">
    <property type="entry name" value="Alcohol_oxidase"/>
    <property type="match status" value="1"/>
</dbReference>
<sequence length="618" mass="67396">MSATNGVNGHVNGSSSALCSVDELVSRKYDFVVVGGGTAGLVVAARLTEDPNISVAVLEAGENRMDDKAVSTPSLYPTMIGRKEYDWCMTSTPQPNAGNKVYSMPRGKVLGGSSAINYLMYVRGSKNDYEGWKSMGNPGWGWEDMLPYFKKHQTLDDSARHSDPQFMPIAGGDKYHGSSGPVHTSFNDWYMPLEVEFAEAAYAVTGTKKTINDAWSGDHLGFYSSLGAVNRSDDPGKRSYAATGYLRPNLRRPNLKVLTEAQATKIILDGDTAKGVEFVHKGQKYSVDATREVILSAGVIQSPQLLELSGIGDPEVLRAAGVECVVENKGVGANFQDHVLGGLLFDLKPGIDSMDALHGEEFMKAQQDVYQNSQKGLYASPGMMMGFVSYASLVTPDELDATIKEIKEKSLAKTDFEKAQEKVIVDQLRDPTFANLQTFCIPCRLDVAKGSDQTQFFGKPPNGKQQLSLLMCLEHPLSRGTVHIKSSDPLAPPEIDPGYFRNEVDAKILAAGMKWMDKVARHPLLAKSLAERELPPEKESLDSEEKRIEYVKNHISTQYHLIGTCALGEVVDTDLKVKGVKNLRVVDASIFPGHVSGNIMATTYAVAEKGADLIKKDI</sequence>
<dbReference type="SUPFAM" id="SSF51905">
    <property type="entry name" value="FAD/NAD(P)-binding domain"/>
    <property type="match status" value="1"/>
</dbReference>
<feature type="binding site" evidence="2">
    <location>
        <position position="109"/>
    </location>
    <ligand>
        <name>FAD</name>
        <dbReference type="ChEBI" id="CHEBI:57692"/>
    </ligand>
</feature>
<dbReference type="Gene3D" id="3.30.560.10">
    <property type="entry name" value="Glucose Oxidase, domain 3"/>
    <property type="match status" value="1"/>
</dbReference>
<dbReference type="RefSeq" id="XP_013288037.1">
    <property type="nucleotide sequence ID" value="XM_013432583.1"/>
</dbReference>
<protein>
    <recommendedName>
        <fullName evidence="4">Glucose-methanol-choline oxidoreductase N-terminal domain-containing protein</fullName>
    </recommendedName>
</protein>
<comment type="similarity">
    <text evidence="1 3">Belongs to the GMC oxidoreductase family.</text>
</comment>
<evidence type="ECO:0000313" key="5">
    <source>
        <dbReference type="EMBL" id="KIW84229.1"/>
    </source>
</evidence>
<dbReference type="PANTHER" id="PTHR11552:SF210">
    <property type="entry name" value="GLUCOSE-METHANOL-CHOLINE OXIDOREDUCTASE N-TERMINAL DOMAIN-CONTAINING PROTEIN-RELATED"/>
    <property type="match status" value="1"/>
</dbReference>
<dbReference type="Proteomes" id="UP000053029">
    <property type="component" value="Unassembled WGS sequence"/>
</dbReference>
<dbReference type="Pfam" id="PF00732">
    <property type="entry name" value="GMC_oxred_N"/>
    <property type="match status" value="1"/>
</dbReference>
<dbReference type="AlphaFoldDB" id="A0A0D2HIC9"/>
<dbReference type="EMBL" id="KN846970">
    <property type="protein sequence ID" value="KIW84229.1"/>
    <property type="molecule type" value="Genomic_DNA"/>
</dbReference>
<dbReference type="InterPro" id="IPR036188">
    <property type="entry name" value="FAD/NAD-bd_sf"/>
</dbReference>
<comment type="cofactor">
    <cofactor evidence="2">
        <name>FAD</name>
        <dbReference type="ChEBI" id="CHEBI:57692"/>
    </cofactor>
</comment>
<name>A0A0D2HIC9_9EURO</name>
<evidence type="ECO:0000256" key="2">
    <source>
        <dbReference type="PIRSR" id="PIRSR000137-2"/>
    </source>
</evidence>
<dbReference type="InterPro" id="IPR012132">
    <property type="entry name" value="GMC_OxRdtase"/>
</dbReference>
<evidence type="ECO:0000259" key="4">
    <source>
        <dbReference type="PROSITE" id="PS00623"/>
    </source>
</evidence>
<dbReference type="OrthoDB" id="269227at2759"/>
<dbReference type="SUPFAM" id="SSF54373">
    <property type="entry name" value="FAD-linked reductases, C-terminal domain"/>
    <property type="match status" value="1"/>
</dbReference>
<dbReference type="GO" id="GO:0050660">
    <property type="term" value="F:flavin adenine dinucleotide binding"/>
    <property type="evidence" value="ECO:0007669"/>
    <property type="project" value="InterPro"/>
</dbReference>
<keyword evidence="2 3" id="KW-0274">FAD</keyword>
<proteinExistence type="inferred from homology"/>
<dbReference type="GO" id="GO:0016614">
    <property type="term" value="F:oxidoreductase activity, acting on CH-OH group of donors"/>
    <property type="evidence" value="ECO:0007669"/>
    <property type="project" value="InterPro"/>
</dbReference>
<dbReference type="VEuPathDB" id="FungiDB:Z517_03478"/>
<organism evidence="5 6">
    <name type="scientific">Fonsecaea pedrosoi CBS 271.37</name>
    <dbReference type="NCBI Taxonomy" id="1442368"/>
    <lineage>
        <taxon>Eukaryota</taxon>
        <taxon>Fungi</taxon>
        <taxon>Dikarya</taxon>
        <taxon>Ascomycota</taxon>
        <taxon>Pezizomycotina</taxon>
        <taxon>Eurotiomycetes</taxon>
        <taxon>Chaetothyriomycetidae</taxon>
        <taxon>Chaetothyriales</taxon>
        <taxon>Herpotrichiellaceae</taxon>
        <taxon>Fonsecaea</taxon>
    </lineage>
</organism>
<evidence type="ECO:0000313" key="6">
    <source>
        <dbReference type="Proteomes" id="UP000053029"/>
    </source>
</evidence>
<keyword evidence="3" id="KW-0285">Flavoprotein</keyword>
<feature type="domain" description="Glucose-methanol-choline oxidoreductase N-terminal" evidence="4">
    <location>
        <begin position="107"/>
        <end position="130"/>
    </location>
</feature>
<dbReference type="Gene3D" id="3.50.50.60">
    <property type="entry name" value="FAD/NAD(P)-binding domain"/>
    <property type="match status" value="1"/>
</dbReference>
<dbReference type="STRING" id="1442368.A0A0D2HIC9"/>
<evidence type="ECO:0000256" key="3">
    <source>
        <dbReference type="RuleBase" id="RU003968"/>
    </source>
</evidence>
<evidence type="ECO:0000256" key="1">
    <source>
        <dbReference type="ARBA" id="ARBA00010790"/>
    </source>
</evidence>
<dbReference type="HOGENOM" id="CLU_002865_6_0_1"/>
<dbReference type="InterPro" id="IPR007867">
    <property type="entry name" value="GMC_OxRtase_C"/>
</dbReference>
<gene>
    <name evidence="5" type="ORF">Z517_03478</name>
</gene>
<dbReference type="PANTHER" id="PTHR11552">
    <property type="entry name" value="GLUCOSE-METHANOL-CHOLINE GMC OXIDOREDUCTASE"/>
    <property type="match status" value="1"/>
</dbReference>
<keyword evidence="6" id="KW-1185">Reference proteome</keyword>
<dbReference type="GeneID" id="25302968"/>
<dbReference type="Pfam" id="PF05199">
    <property type="entry name" value="GMC_oxred_C"/>
    <property type="match status" value="1"/>
</dbReference>
<dbReference type="InterPro" id="IPR000172">
    <property type="entry name" value="GMC_OxRdtase_N"/>
</dbReference>
<dbReference type="PROSITE" id="PS00623">
    <property type="entry name" value="GMC_OXRED_1"/>
    <property type="match status" value="1"/>
</dbReference>
<reference evidence="5 6" key="1">
    <citation type="submission" date="2015-01" db="EMBL/GenBank/DDBJ databases">
        <title>The Genome Sequence of Fonsecaea pedrosoi CBS 271.37.</title>
        <authorList>
            <consortium name="The Broad Institute Genomics Platform"/>
            <person name="Cuomo C."/>
            <person name="de Hoog S."/>
            <person name="Gorbushina A."/>
            <person name="Stielow B."/>
            <person name="Teixiera M."/>
            <person name="Abouelleil A."/>
            <person name="Chapman S.B."/>
            <person name="Priest M."/>
            <person name="Young S.K."/>
            <person name="Wortman J."/>
            <person name="Nusbaum C."/>
            <person name="Birren B."/>
        </authorList>
    </citation>
    <scope>NUCLEOTIDE SEQUENCE [LARGE SCALE GENOMIC DNA]</scope>
    <source>
        <strain evidence="5 6">CBS 271.37</strain>
    </source>
</reference>